<dbReference type="InterPro" id="IPR038648">
    <property type="entry name" value="PHR_sf"/>
</dbReference>
<evidence type="ECO:0000313" key="5">
    <source>
        <dbReference type="Proteomes" id="UP001164746"/>
    </source>
</evidence>
<dbReference type="SUPFAM" id="SSF54695">
    <property type="entry name" value="POZ domain"/>
    <property type="match status" value="1"/>
</dbReference>
<dbReference type="InterPro" id="IPR012983">
    <property type="entry name" value="PHR"/>
</dbReference>
<reference evidence="4" key="1">
    <citation type="submission" date="2022-11" db="EMBL/GenBank/DDBJ databases">
        <title>Centuries of genome instability and evolution in soft-shell clam transmissible cancer (bioRxiv).</title>
        <authorList>
            <person name="Hart S.F.M."/>
            <person name="Yonemitsu M.A."/>
            <person name="Giersch R.M."/>
            <person name="Beal B.F."/>
            <person name="Arriagada G."/>
            <person name="Davis B.W."/>
            <person name="Ostrander E.A."/>
            <person name="Goff S.P."/>
            <person name="Metzger M.J."/>
        </authorList>
    </citation>
    <scope>NUCLEOTIDE SEQUENCE</scope>
    <source>
        <strain evidence="4">MELC-2E11</strain>
        <tissue evidence="4">Siphon/mantle</tissue>
    </source>
</reference>
<dbReference type="Gene3D" id="1.25.40.420">
    <property type="match status" value="1"/>
</dbReference>
<protein>
    <submittedName>
        <fullName evidence="4">BTBD2-like protein</fullName>
    </submittedName>
</protein>
<dbReference type="SMART" id="SM00225">
    <property type="entry name" value="BTB"/>
    <property type="match status" value="1"/>
</dbReference>
<sequence length="422" mass="48001">MSSPLLLCTMSESWQHSESFAVTNAHMLDAEVLCDVTILAGEDKQEVKCHRFILASRSPVLYTMFCGSLPETGVVEIPDVEASVFRQVVRFLYNGEIQVMPETVMALMYVAKKYDIKLLTDLCKSFLEKEIAVDNVCTIIDQAVKFDEKDLIQQCLTFVSERSDQVFKSDKIMSISPEALRLVLQQEKEAQSLQPEEVYGTCKKWAKNYLTKAGKENMTGEDLRQHLGGMILLVDFARMSYDDYTDMVVQDDILSKDEKIQFLTEIRHRRCKRTVFINRFNKVQKTNWNHGGRQDGISFKTSKNVILTSVALYRPFGPGSLTGTMEILENQKIVLFQNVTVSYKDKEQHEDISLIERISIREGVIYSVRQRLKGGYSYSGTSNKKTVTVNHVQVEFMNLKAGKSDNGTSLEQGQIHGLTFEA</sequence>
<dbReference type="PANTHER" id="PTHR45774:SF3">
    <property type="entry name" value="BTB (POZ) DOMAIN-CONTAINING 2B-RELATED"/>
    <property type="match status" value="1"/>
</dbReference>
<dbReference type="PANTHER" id="PTHR45774">
    <property type="entry name" value="BTB/POZ DOMAIN-CONTAINING"/>
    <property type="match status" value="1"/>
</dbReference>
<dbReference type="Pfam" id="PF00651">
    <property type="entry name" value="BTB"/>
    <property type="match status" value="1"/>
</dbReference>
<evidence type="ECO:0000256" key="2">
    <source>
        <dbReference type="ARBA" id="ARBA00022490"/>
    </source>
</evidence>
<comment type="subcellular location">
    <subcellularLocation>
        <location evidence="1">Cytoplasm</location>
    </subcellularLocation>
</comment>
<proteinExistence type="predicted"/>
<dbReference type="InterPro" id="IPR011333">
    <property type="entry name" value="SKP1/BTB/POZ_sf"/>
</dbReference>
<dbReference type="Proteomes" id="UP001164746">
    <property type="component" value="Chromosome 4"/>
</dbReference>
<accession>A0ABY7E450</accession>
<dbReference type="Gene3D" id="3.30.710.10">
    <property type="entry name" value="Potassium Channel Kv1.1, Chain A"/>
    <property type="match status" value="1"/>
</dbReference>
<name>A0ABY7E450_MYAAR</name>
<evidence type="ECO:0000256" key="1">
    <source>
        <dbReference type="ARBA" id="ARBA00004496"/>
    </source>
</evidence>
<keyword evidence="2" id="KW-0963">Cytoplasm</keyword>
<dbReference type="PROSITE" id="PS50097">
    <property type="entry name" value="BTB"/>
    <property type="match status" value="1"/>
</dbReference>
<evidence type="ECO:0000259" key="3">
    <source>
        <dbReference type="PROSITE" id="PS50097"/>
    </source>
</evidence>
<organism evidence="4 5">
    <name type="scientific">Mya arenaria</name>
    <name type="common">Soft-shell clam</name>
    <dbReference type="NCBI Taxonomy" id="6604"/>
    <lineage>
        <taxon>Eukaryota</taxon>
        <taxon>Metazoa</taxon>
        <taxon>Spiralia</taxon>
        <taxon>Lophotrochozoa</taxon>
        <taxon>Mollusca</taxon>
        <taxon>Bivalvia</taxon>
        <taxon>Autobranchia</taxon>
        <taxon>Heteroconchia</taxon>
        <taxon>Euheterodonta</taxon>
        <taxon>Imparidentia</taxon>
        <taxon>Neoheterodontei</taxon>
        <taxon>Myida</taxon>
        <taxon>Myoidea</taxon>
        <taxon>Myidae</taxon>
        <taxon>Mya</taxon>
    </lineage>
</organism>
<evidence type="ECO:0000313" key="4">
    <source>
        <dbReference type="EMBL" id="WAR01931.1"/>
    </source>
</evidence>
<gene>
    <name evidence="4" type="ORF">MAR_008489</name>
</gene>
<dbReference type="InterPro" id="IPR000210">
    <property type="entry name" value="BTB/POZ_dom"/>
</dbReference>
<feature type="domain" description="BTB" evidence="3">
    <location>
        <begin position="34"/>
        <end position="101"/>
    </location>
</feature>
<dbReference type="Pfam" id="PF08005">
    <property type="entry name" value="PHR"/>
    <property type="match status" value="1"/>
</dbReference>
<keyword evidence="5" id="KW-1185">Reference proteome</keyword>
<dbReference type="Gene3D" id="2.60.120.820">
    <property type="entry name" value="PHR domain"/>
    <property type="match status" value="1"/>
</dbReference>
<dbReference type="EMBL" id="CP111015">
    <property type="protein sequence ID" value="WAR01931.1"/>
    <property type="molecule type" value="Genomic_DNA"/>
</dbReference>